<dbReference type="GO" id="GO:0009437">
    <property type="term" value="P:carnitine metabolic process"/>
    <property type="evidence" value="ECO:0007669"/>
    <property type="project" value="TreeGrafter"/>
</dbReference>
<evidence type="ECO:0000256" key="4">
    <source>
        <dbReference type="SAM" id="Phobius"/>
    </source>
</evidence>
<evidence type="ECO:0000259" key="5">
    <source>
        <dbReference type="Pfam" id="PF00755"/>
    </source>
</evidence>
<dbReference type="OrthoDB" id="240216at2759"/>
<dbReference type="InterPro" id="IPR032476">
    <property type="entry name" value="CPT_N"/>
</dbReference>
<dbReference type="SUPFAM" id="SSF52777">
    <property type="entry name" value="CoA-dependent acyltransferases"/>
    <property type="match status" value="1"/>
</dbReference>
<keyword evidence="8" id="KW-1185">Reference proteome</keyword>
<dbReference type="InterPro" id="IPR000542">
    <property type="entry name" value="Carn_acyl_trans"/>
</dbReference>
<evidence type="ECO:0000256" key="2">
    <source>
        <dbReference type="ARBA" id="ARBA00023315"/>
    </source>
</evidence>
<name>A0A8X6L1F3_TRICU</name>
<organism evidence="7 8">
    <name type="scientific">Trichonephila clavata</name>
    <name type="common">Joro spider</name>
    <name type="synonym">Nephila clavata</name>
    <dbReference type="NCBI Taxonomy" id="2740835"/>
    <lineage>
        <taxon>Eukaryota</taxon>
        <taxon>Metazoa</taxon>
        <taxon>Ecdysozoa</taxon>
        <taxon>Arthropoda</taxon>
        <taxon>Chelicerata</taxon>
        <taxon>Arachnida</taxon>
        <taxon>Araneae</taxon>
        <taxon>Araneomorphae</taxon>
        <taxon>Entelegynae</taxon>
        <taxon>Araneoidea</taxon>
        <taxon>Nephilidae</taxon>
        <taxon>Trichonephila</taxon>
    </lineage>
</organism>
<keyword evidence="2" id="KW-0012">Acyltransferase</keyword>
<dbReference type="GO" id="GO:0006631">
    <property type="term" value="P:fatty acid metabolic process"/>
    <property type="evidence" value="ECO:0007669"/>
    <property type="project" value="TreeGrafter"/>
</dbReference>
<dbReference type="PANTHER" id="PTHR22589">
    <property type="entry name" value="CARNITINE O-ACYLTRANSFERASE"/>
    <property type="match status" value="1"/>
</dbReference>
<dbReference type="Pfam" id="PF16484">
    <property type="entry name" value="CPT_N"/>
    <property type="match status" value="1"/>
</dbReference>
<dbReference type="GO" id="GO:0004095">
    <property type="term" value="F:carnitine O-palmitoyltransferase activity"/>
    <property type="evidence" value="ECO:0007669"/>
    <property type="project" value="TreeGrafter"/>
</dbReference>
<dbReference type="Proteomes" id="UP000887116">
    <property type="component" value="Unassembled WGS sequence"/>
</dbReference>
<feature type="transmembrane region" description="Helical" evidence="4">
    <location>
        <begin position="103"/>
        <end position="125"/>
    </location>
</feature>
<dbReference type="PANTHER" id="PTHR22589:SF31">
    <property type="entry name" value="CARNITINE O-PALMITOYLTRANSFERASE"/>
    <property type="match status" value="1"/>
</dbReference>
<dbReference type="Gene3D" id="1.10.275.20">
    <property type="entry name" value="Choline/Carnitine o-acyltransferase"/>
    <property type="match status" value="1"/>
</dbReference>
<dbReference type="AlphaFoldDB" id="A0A8X6L1F3"/>
<dbReference type="Gene3D" id="6.10.250.1760">
    <property type="match status" value="1"/>
</dbReference>
<comment type="catalytic activity">
    <reaction evidence="3">
        <text>4,8-dimethylnonanoyl-CoA + (R)-carnitine = O-4,8-dimethylnonanoyl-(R)-carnitine + CoA</text>
        <dbReference type="Rhea" id="RHEA:44860"/>
        <dbReference type="ChEBI" id="CHEBI:16347"/>
        <dbReference type="ChEBI" id="CHEBI:57287"/>
        <dbReference type="ChEBI" id="CHEBI:77061"/>
        <dbReference type="ChEBI" id="CHEBI:84654"/>
    </reaction>
</comment>
<evidence type="ECO:0000313" key="8">
    <source>
        <dbReference type="Proteomes" id="UP000887116"/>
    </source>
</evidence>
<feature type="domain" description="Carnitine O-palmitoyltransferase N-terminal" evidence="6">
    <location>
        <begin position="1"/>
        <end position="47"/>
    </location>
</feature>
<reference evidence="7" key="1">
    <citation type="submission" date="2020-07" db="EMBL/GenBank/DDBJ databases">
        <title>Multicomponent nature underlies the extraordinary mechanical properties of spider dragline silk.</title>
        <authorList>
            <person name="Kono N."/>
            <person name="Nakamura H."/>
            <person name="Mori M."/>
            <person name="Yoshida Y."/>
            <person name="Ohtoshi R."/>
            <person name="Malay A.D."/>
            <person name="Moran D.A.P."/>
            <person name="Tomita M."/>
            <person name="Numata K."/>
            <person name="Arakawa K."/>
        </authorList>
    </citation>
    <scope>NUCLEOTIDE SEQUENCE</scope>
</reference>
<dbReference type="InterPro" id="IPR042572">
    <property type="entry name" value="Carn_acyl_trans_N"/>
</dbReference>
<dbReference type="Pfam" id="PF00755">
    <property type="entry name" value="Carn_acyltransf"/>
    <property type="match status" value="1"/>
</dbReference>
<protein>
    <submittedName>
        <fullName evidence="7">Carnitine O-palmitoyltransferase 1, liver isoform</fullName>
    </submittedName>
</protein>
<evidence type="ECO:0000256" key="1">
    <source>
        <dbReference type="ARBA" id="ARBA00005005"/>
    </source>
</evidence>
<sequence length="260" mass="30445">MAEAHSAVAFSFTITHEGVNINYDHDIFYAVWQSGLRSWRRRLTKFWNNVWTGAYPASPYSLLVIAMIMTFLTWKKRDVSHGFVSFLDSHFTDNPVFSTFSIAAFYICYTIVLWLIFVNAVRYVVKLLFVYKGWMYQSRAKKMPLKTKLWLGTVSFIAKRKPQLYSFQGSLPNLPVPDLDKTMDRYLQSVKPLLDEEKHKRMQILAKEFSSGIGKKLQRYLILKSWWTTNYVSINLMFVSTNNYSIELSSIRTNLVNYLS</sequence>
<dbReference type="GO" id="GO:0005739">
    <property type="term" value="C:mitochondrion"/>
    <property type="evidence" value="ECO:0007669"/>
    <property type="project" value="TreeGrafter"/>
</dbReference>
<comment type="pathway">
    <text evidence="1">Lipid metabolism; fatty acid beta-oxidation.</text>
</comment>
<accession>A0A8X6L1F3</accession>
<gene>
    <name evidence="7" type="primary">CPT1A</name>
    <name evidence="7" type="ORF">TNCT_7411</name>
</gene>
<evidence type="ECO:0000259" key="6">
    <source>
        <dbReference type="Pfam" id="PF16484"/>
    </source>
</evidence>
<keyword evidence="2" id="KW-0808">Transferase</keyword>
<feature type="domain" description="Choline/carnitine acyltransferase" evidence="5">
    <location>
        <begin position="174"/>
        <end position="233"/>
    </location>
</feature>
<evidence type="ECO:0000313" key="7">
    <source>
        <dbReference type="EMBL" id="GFQ92989.1"/>
    </source>
</evidence>
<keyword evidence="4" id="KW-1133">Transmembrane helix</keyword>
<dbReference type="EMBL" id="BMAO01024101">
    <property type="protein sequence ID" value="GFQ92989.1"/>
    <property type="molecule type" value="Genomic_DNA"/>
</dbReference>
<comment type="caution">
    <text evidence="7">The sequence shown here is derived from an EMBL/GenBank/DDBJ whole genome shotgun (WGS) entry which is preliminary data.</text>
</comment>
<evidence type="ECO:0000256" key="3">
    <source>
        <dbReference type="ARBA" id="ARBA00048999"/>
    </source>
</evidence>
<dbReference type="InterPro" id="IPR039551">
    <property type="entry name" value="Cho/carn_acyl_trans"/>
</dbReference>
<proteinExistence type="predicted"/>
<keyword evidence="4" id="KW-0472">Membrane</keyword>
<keyword evidence="4" id="KW-0812">Transmembrane</keyword>
<feature type="transmembrane region" description="Helical" evidence="4">
    <location>
        <begin position="50"/>
        <end position="74"/>
    </location>
</feature>